<protein>
    <submittedName>
        <fullName evidence="2">Uncharacterized protein</fullName>
    </submittedName>
</protein>
<evidence type="ECO:0000313" key="2">
    <source>
        <dbReference type="EMBL" id="EZG79403.1"/>
    </source>
</evidence>
<evidence type="ECO:0000256" key="1">
    <source>
        <dbReference type="SAM" id="MobiDB-lite"/>
    </source>
</evidence>
<feature type="compositionally biased region" description="Basic and acidic residues" evidence="1">
    <location>
        <begin position="1120"/>
        <end position="1136"/>
    </location>
</feature>
<dbReference type="Proteomes" id="UP000019763">
    <property type="component" value="Unassembled WGS sequence"/>
</dbReference>
<feature type="region of interest" description="Disordered" evidence="1">
    <location>
        <begin position="612"/>
        <end position="649"/>
    </location>
</feature>
<dbReference type="GeneID" id="22911169"/>
<name>A0A023BBI2_GRENI</name>
<feature type="region of interest" description="Disordered" evidence="1">
    <location>
        <begin position="1380"/>
        <end position="1406"/>
    </location>
</feature>
<feature type="compositionally biased region" description="Basic and acidic residues" evidence="1">
    <location>
        <begin position="1961"/>
        <end position="1970"/>
    </location>
</feature>
<feature type="region of interest" description="Disordered" evidence="1">
    <location>
        <begin position="1049"/>
        <end position="1085"/>
    </location>
</feature>
<dbReference type="VEuPathDB" id="CryptoDB:GNI_026540"/>
<feature type="compositionally biased region" description="Polar residues" evidence="1">
    <location>
        <begin position="612"/>
        <end position="636"/>
    </location>
</feature>
<feature type="region of interest" description="Disordered" evidence="1">
    <location>
        <begin position="1615"/>
        <end position="1688"/>
    </location>
</feature>
<feature type="region of interest" description="Disordered" evidence="1">
    <location>
        <begin position="1956"/>
        <end position="1980"/>
    </location>
</feature>
<feature type="region of interest" description="Disordered" evidence="1">
    <location>
        <begin position="1102"/>
        <end position="1140"/>
    </location>
</feature>
<dbReference type="RefSeq" id="XP_011129050.1">
    <property type="nucleotide sequence ID" value="XM_011130748.1"/>
</dbReference>
<feature type="compositionally biased region" description="Basic and acidic residues" evidence="1">
    <location>
        <begin position="1632"/>
        <end position="1665"/>
    </location>
</feature>
<organism evidence="2 3">
    <name type="scientific">Gregarina niphandrodes</name>
    <name type="common">Septate eugregarine</name>
    <dbReference type="NCBI Taxonomy" id="110365"/>
    <lineage>
        <taxon>Eukaryota</taxon>
        <taxon>Sar</taxon>
        <taxon>Alveolata</taxon>
        <taxon>Apicomplexa</taxon>
        <taxon>Conoidasida</taxon>
        <taxon>Gregarinasina</taxon>
        <taxon>Eugregarinorida</taxon>
        <taxon>Gregarinidae</taxon>
        <taxon>Gregarina</taxon>
    </lineage>
</organism>
<gene>
    <name evidence="2" type="ORF">GNI_026540</name>
</gene>
<evidence type="ECO:0000313" key="3">
    <source>
        <dbReference type="Proteomes" id="UP000019763"/>
    </source>
</evidence>
<feature type="compositionally biased region" description="Basic and acidic residues" evidence="1">
    <location>
        <begin position="640"/>
        <end position="649"/>
    </location>
</feature>
<sequence length="1980" mass="212757">MHSPINESQSDHGFDLEAEVRRVKDVLDRTDDPYDWFNLLHAHVELLRSRYCNGDSSLPIWKVVAREDMFPLAVSRPVWNIYREVYGQLRIQLDKIYDDVSACPNILSSLPPVIRKSVVSLAAQFLHTVAPFYLSWHATELKRSAVLNTHMNDVQMVGRACAQALEVLLYVRDPLQRSSVAGEAADHYSAARDGSDLTNADDQLVVNEGNWDVIVGRSVSSAMENGQVLWRYTKANSVEDILEHHQQIVDAIGIQIWLCQTSPSAVREFDKFIKSDPPLVENLFCMLSLIKDAHVDTRFDATNGTDSGAIDSVPRLELPRLRTVRSEAEKLLCEIAQVSVRMRSVFIVRGLIEVLLDDSVSRSTRRTLSTIAAICEQPEGAVYLRANVPLMVKIAHMPPCEPWLALVRGFVVLDDETQEEQRAAKVSAVKRRLQDLLSHKTLALRTASPPVASGNLVDQLLGYAESLDRTSEQHACVADILLAMWTSLGAEFDAYAERVLQLSRVSSLYGDAVFWASLLSGTPVVSMMCLQPSFAIPPGSALHAIEACLHDPYNAGVEPFRGALTVLAAAVATGGPSQSEFRATLSSAAVCDEQLSRLDSLMGCLATLLKGEQSTDQPDGAQPSQDKSSRDQPNQDEQSEDQRSENGHRAEQLQAVLDTLLLWSSSLRAIPTLEETNSRRKAPVALWENCHFEKRVMLNHLDTVAAAAQYVVTHPTAPEALECALFVVGVVGRSMQLVEAADVYHTEEVFKVFAQSDLDVLMAAVPRLEAAIGATGVSACTTQLKNIYRLERTLICPKNAAPAFRCQLGALEDHFKALTNSASKLQPCTLLPLNKQSLFTFLLSSYTPHTLLKLLIRHRIPAFKTLAHALASNRISGNCTTDPQLLDLLTNLNKKVDTIAETLHKQSPLSPSAAANYTDPPNVVPPNVVPPNVVPHNVVPHALAADLTAADLNQRNLVVGPSDRPSNELGVLGVKGTGVKPTAQMTVWPGTPELSEMHEFSREDLVRIIGYLARELYHAQAQLSLLQQRTNGLPAVSPFAAGQPNTALPYADQTGPSVGRSSARQPFTTTNSPARSPDVATLPDPTPAQLTIPVVAKSAAGHPLTGSQAVPTKPGPAKAEQAKAEQAKAEQAKDDAVTGPVVTDGTTATPFVVSPLVVDPIVTVPGMDDPVATTPVVVDGKATTPMVGYPLAVDLSEAGQTSLGGTMAHPAAGEGAAPLVINPLAFNLTVAAQARLDDTMASRVVTDGAMTTPVVVNPLVVDPMVTLQRVDDLVAMGPVVVDGATTTAKVANPLVIDAIAVRQARADDIPAGREIVDGVVAGPVVADMTVGDPTMAAQIMTDPSPSLINITWLSQNRKAVDEYQVSAGQSVNALVHSEPEMSDYDVPGEDPSGPGGPKEGAGPEPAGIEQLASEESSIGGGFVADVEDPQFDTRLTTRRLERTAPIQLRTPMQPSMEASIDAPIEPSGEPSIEHSIQSSSVPPAWPVPALEQMPAMEQMPALEQMPAVGNQPASTGVWAQNTGAWSAASTDAQVLNQTEILPSVLVAPVPSELPEAVLNWASNGPPQEVLFHFTEDISPVGSDDPPSFLPVLPPAFPSALPPAMLEVPHVPVELKSPHMENNKGSTANNHSTPEDKGSTAEDKHSEDKRSVADDKCSMTENESGRPLDTTDLTLDHHGFGDRGTEPPAVDNLPLQLPAPEPVVTHQPIAGHQNDPEEPRQLQTGTPAYIASAEFPALTTAFEQFTIPHPMSFEPNPPVEPAQEPVHQANGLAQEPTTVPAPEVGLKVEDPFEDLVDMPVIPEFIMEPIDEPGTPEFAVDPVTEDLVDMPAMPDFILDPLPAMPEFILDPVAEPAMPELVLDPVAEPLKEALRESFSEEAEDDPFAELLDMPPLPEFQLDSIGPALLAPIQITSPPALANPGPVSDSLHLVALSGLDERFSEGLNRFAGIQTKVLEATETTNEGRGDRGDSGNDPLRFVPQ</sequence>
<keyword evidence="3" id="KW-1185">Reference proteome</keyword>
<feature type="compositionally biased region" description="Polar residues" evidence="1">
    <location>
        <begin position="1622"/>
        <end position="1631"/>
    </location>
</feature>
<proteinExistence type="predicted"/>
<accession>A0A023BBI2</accession>
<comment type="caution">
    <text evidence="2">The sequence shown here is derived from an EMBL/GenBank/DDBJ whole genome shotgun (WGS) entry which is preliminary data.</text>
</comment>
<feature type="compositionally biased region" description="Polar residues" evidence="1">
    <location>
        <begin position="1054"/>
        <end position="1074"/>
    </location>
</feature>
<feature type="compositionally biased region" description="Basic and acidic residues" evidence="1">
    <location>
        <begin position="1673"/>
        <end position="1684"/>
    </location>
</feature>
<dbReference type="EMBL" id="AFNH02000198">
    <property type="protein sequence ID" value="EZG79403.1"/>
    <property type="molecule type" value="Genomic_DNA"/>
</dbReference>
<reference evidence="2" key="1">
    <citation type="submission" date="2013-12" db="EMBL/GenBank/DDBJ databases">
        <authorList>
            <person name="Omoto C.K."/>
            <person name="Sibley D."/>
            <person name="Venepally P."/>
            <person name="Hadjithomas M."/>
            <person name="Karamycheva S."/>
            <person name="Brunk B."/>
            <person name="Roos D."/>
            <person name="Caler E."/>
            <person name="Lorenzi H."/>
        </authorList>
    </citation>
    <scope>NUCLEOTIDE SEQUENCE</scope>
</reference>